<gene>
    <name evidence="2" type="primary">ORF218572</name>
</gene>
<dbReference type="AlphaFoldDB" id="A0A0B7BZL8"/>
<organism evidence="2">
    <name type="scientific">Arion vulgaris</name>
    <dbReference type="NCBI Taxonomy" id="1028688"/>
    <lineage>
        <taxon>Eukaryota</taxon>
        <taxon>Metazoa</taxon>
        <taxon>Spiralia</taxon>
        <taxon>Lophotrochozoa</taxon>
        <taxon>Mollusca</taxon>
        <taxon>Gastropoda</taxon>
        <taxon>Heterobranchia</taxon>
        <taxon>Euthyneura</taxon>
        <taxon>Panpulmonata</taxon>
        <taxon>Eupulmonata</taxon>
        <taxon>Stylommatophora</taxon>
        <taxon>Helicina</taxon>
        <taxon>Arionoidea</taxon>
        <taxon>Arionidae</taxon>
        <taxon>Arion</taxon>
    </lineage>
</organism>
<feature type="region of interest" description="Disordered" evidence="1">
    <location>
        <begin position="21"/>
        <end position="56"/>
    </location>
</feature>
<dbReference type="EMBL" id="HACG01051511">
    <property type="protein sequence ID" value="CEK98382.1"/>
    <property type="molecule type" value="Transcribed_RNA"/>
</dbReference>
<protein>
    <submittedName>
        <fullName evidence="2">Uncharacterized protein</fullName>
    </submittedName>
</protein>
<feature type="compositionally biased region" description="Basic and acidic residues" evidence="1">
    <location>
        <begin position="43"/>
        <end position="53"/>
    </location>
</feature>
<feature type="non-terminal residue" evidence="2">
    <location>
        <position position="77"/>
    </location>
</feature>
<feature type="non-terminal residue" evidence="2">
    <location>
        <position position="1"/>
    </location>
</feature>
<evidence type="ECO:0000313" key="2">
    <source>
        <dbReference type="EMBL" id="CEK98382.1"/>
    </source>
</evidence>
<accession>A0A0B7BZL8</accession>
<evidence type="ECO:0000256" key="1">
    <source>
        <dbReference type="SAM" id="MobiDB-lite"/>
    </source>
</evidence>
<proteinExistence type="predicted"/>
<reference evidence="2" key="1">
    <citation type="submission" date="2014-12" db="EMBL/GenBank/DDBJ databases">
        <title>Insight into the proteome of Arion vulgaris.</title>
        <authorList>
            <person name="Aradska J."/>
            <person name="Bulat T."/>
            <person name="Smidak R."/>
            <person name="Sarate P."/>
            <person name="Gangsoo J."/>
            <person name="Sialana F."/>
            <person name="Bilban M."/>
            <person name="Lubec G."/>
        </authorList>
    </citation>
    <scope>NUCLEOTIDE SEQUENCE</scope>
    <source>
        <tissue evidence="2">Skin</tissue>
    </source>
</reference>
<sequence>LIHEYLGQDLKRLIKSDSYRLSMNRKEPRKTSSPSQTMSNLDTIEKQKREKQQQPHLVVPIEGKRIFNRDSQTYRDE</sequence>
<feature type="compositionally biased region" description="Basic and acidic residues" evidence="1">
    <location>
        <begin position="21"/>
        <end position="30"/>
    </location>
</feature>
<feature type="compositionally biased region" description="Polar residues" evidence="1">
    <location>
        <begin position="31"/>
        <end position="42"/>
    </location>
</feature>
<name>A0A0B7BZL8_9EUPU</name>